<name>A0A1I3FSS3_9PLAN</name>
<feature type="signal peptide" evidence="1">
    <location>
        <begin position="1"/>
        <end position="20"/>
    </location>
</feature>
<gene>
    <name evidence="2" type="ORF">SAMN05421753_1067</name>
</gene>
<feature type="chain" id="PRO_5011733330" description="Thioredoxin domain-containing protein" evidence="1">
    <location>
        <begin position="21"/>
        <end position="178"/>
    </location>
</feature>
<sequence>MKKLLAFAVALTALSTLAFAEGLEVGSPVGAFYVKDVTGPAAGTKLCYRCRYGDRPVISIFARDVNGSVSSLIHEVDAVVGKNQNQDMKAFVVLLTDEPEAGEEALKKVASEARVANTPLTTFDGQAGPAPYKISKDAEVTVMMWVDGKLKVNEAYKAGELTQEKIASLVGKTSQIVN</sequence>
<protein>
    <recommendedName>
        <fullName evidence="4">Thioredoxin domain-containing protein</fullName>
    </recommendedName>
</protein>
<organism evidence="2 3">
    <name type="scientific">Planctomicrobium piriforme</name>
    <dbReference type="NCBI Taxonomy" id="1576369"/>
    <lineage>
        <taxon>Bacteria</taxon>
        <taxon>Pseudomonadati</taxon>
        <taxon>Planctomycetota</taxon>
        <taxon>Planctomycetia</taxon>
        <taxon>Planctomycetales</taxon>
        <taxon>Planctomycetaceae</taxon>
        <taxon>Planctomicrobium</taxon>
    </lineage>
</organism>
<dbReference type="EMBL" id="FOQD01000006">
    <property type="protein sequence ID" value="SFI14122.1"/>
    <property type="molecule type" value="Genomic_DNA"/>
</dbReference>
<evidence type="ECO:0000313" key="2">
    <source>
        <dbReference type="EMBL" id="SFI14122.1"/>
    </source>
</evidence>
<proteinExistence type="predicted"/>
<keyword evidence="3" id="KW-1185">Reference proteome</keyword>
<dbReference type="RefSeq" id="WP_245764555.1">
    <property type="nucleotide sequence ID" value="NZ_FOQD01000006.1"/>
</dbReference>
<accession>A0A1I3FSS3</accession>
<dbReference type="Proteomes" id="UP000199518">
    <property type="component" value="Unassembled WGS sequence"/>
</dbReference>
<evidence type="ECO:0000313" key="3">
    <source>
        <dbReference type="Proteomes" id="UP000199518"/>
    </source>
</evidence>
<evidence type="ECO:0000256" key="1">
    <source>
        <dbReference type="SAM" id="SignalP"/>
    </source>
</evidence>
<dbReference type="AlphaFoldDB" id="A0A1I3FSS3"/>
<evidence type="ECO:0008006" key="4">
    <source>
        <dbReference type="Google" id="ProtNLM"/>
    </source>
</evidence>
<reference evidence="3" key="1">
    <citation type="submission" date="2016-10" db="EMBL/GenBank/DDBJ databases">
        <authorList>
            <person name="Varghese N."/>
            <person name="Submissions S."/>
        </authorList>
    </citation>
    <scope>NUCLEOTIDE SEQUENCE [LARGE SCALE GENOMIC DNA]</scope>
    <source>
        <strain evidence="3">DSM 26348</strain>
    </source>
</reference>
<keyword evidence="1" id="KW-0732">Signal</keyword>